<reference evidence="1" key="1">
    <citation type="submission" date="2020-08" db="EMBL/GenBank/DDBJ databases">
        <title>Plant Genome Project.</title>
        <authorList>
            <person name="Zhang R.-G."/>
        </authorList>
    </citation>
    <scope>NUCLEOTIDE SEQUENCE</scope>
    <source>
        <strain evidence="1">WSP0</strain>
        <tissue evidence="1">Leaf</tissue>
    </source>
</reference>
<dbReference type="Proteomes" id="UP000823749">
    <property type="component" value="Chromosome 2"/>
</dbReference>
<evidence type="ECO:0000313" key="1">
    <source>
        <dbReference type="EMBL" id="KAG5560933.1"/>
    </source>
</evidence>
<keyword evidence="2" id="KW-1185">Reference proteome</keyword>
<accession>A0AAV6L793</accession>
<sequence length="68" mass="7658">MLIFNVPCCGLSRDCISTAHQLIDPQREFSRRINLVRFAKSPIEAGIDPVRLFLDKSSVIRDLSIPTS</sequence>
<dbReference type="EMBL" id="JACTNZ010000002">
    <property type="protein sequence ID" value="KAG5560933.1"/>
    <property type="molecule type" value="Genomic_DNA"/>
</dbReference>
<name>A0AAV6L793_9ERIC</name>
<protein>
    <submittedName>
        <fullName evidence="1">Uncharacterized protein</fullName>
    </submittedName>
</protein>
<comment type="caution">
    <text evidence="1">The sequence shown here is derived from an EMBL/GenBank/DDBJ whole genome shotgun (WGS) entry which is preliminary data.</text>
</comment>
<gene>
    <name evidence="1" type="ORF">RHGRI_004083</name>
</gene>
<dbReference type="AlphaFoldDB" id="A0AAV6L793"/>
<proteinExistence type="predicted"/>
<organism evidence="1 2">
    <name type="scientific">Rhododendron griersonianum</name>
    <dbReference type="NCBI Taxonomy" id="479676"/>
    <lineage>
        <taxon>Eukaryota</taxon>
        <taxon>Viridiplantae</taxon>
        <taxon>Streptophyta</taxon>
        <taxon>Embryophyta</taxon>
        <taxon>Tracheophyta</taxon>
        <taxon>Spermatophyta</taxon>
        <taxon>Magnoliopsida</taxon>
        <taxon>eudicotyledons</taxon>
        <taxon>Gunneridae</taxon>
        <taxon>Pentapetalae</taxon>
        <taxon>asterids</taxon>
        <taxon>Ericales</taxon>
        <taxon>Ericaceae</taxon>
        <taxon>Ericoideae</taxon>
        <taxon>Rhodoreae</taxon>
        <taxon>Rhododendron</taxon>
    </lineage>
</organism>
<evidence type="ECO:0000313" key="2">
    <source>
        <dbReference type="Proteomes" id="UP000823749"/>
    </source>
</evidence>